<gene>
    <name evidence="5 7" type="primary">pyrR</name>
    <name evidence="7" type="ORF">H9726_07145</name>
</gene>
<evidence type="ECO:0000259" key="6">
    <source>
        <dbReference type="Pfam" id="PF00156"/>
    </source>
</evidence>
<dbReference type="CDD" id="cd06223">
    <property type="entry name" value="PRTases_typeI"/>
    <property type="match status" value="1"/>
</dbReference>
<dbReference type="InterPro" id="IPR023050">
    <property type="entry name" value="PyrR"/>
</dbReference>
<proteinExistence type="inferred from homology"/>
<protein>
    <recommendedName>
        <fullName evidence="5">Bifunctional protein PyrR</fullName>
    </recommendedName>
    <domain>
        <recommendedName>
            <fullName evidence="5">Pyrimidine operon regulatory protein</fullName>
        </recommendedName>
    </domain>
    <domain>
        <recommendedName>
            <fullName evidence="5">Uracil phosphoribosyltransferase</fullName>
            <shortName evidence="5">UPRTase</shortName>
            <ecNumber evidence="5">2.4.2.9</ecNumber>
        </recommendedName>
    </domain>
</protein>
<dbReference type="AlphaFoldDB" id="A0A9D2D7W4"/>
<dbReference type="PANTHER" id="PTHR11608">
    <property type="entry name" value="BIFUNCTIONAL PROTEIN PYRR"/>
    <property type="match status" value="1"/>
</dbReference>
<keyword evidence="3 5" id="KW-0805">Transcription regulation</keyword>
<dbReference type="Proteomes" id="UP000824025">
    <property type="component" value="Unassembled WGS sequence"/>
</dbReference>
<reference evidence="7" key="2">
    <citation type="submission" date="2021-04" db="EMBL/GenBank/DDBJ databases">
        <authorList>
            <person name="Gilroy R."/>
        </authorList>
    </citation>
    <scope>NUCLEOTIDE SEQUENCE</scope>
    <source>
        <strain evidence="7">CHK192-19661</strain>
    </source>
</reference>
<dbReference type="GO" id="GO:0004845">
    <property type="term" value="F:uracil phosphoribosyltransferase activity"/>
    <property type="evidence" value="ECO:0007669"/>
    <property type="project" value="UniProtKB-UniRule"/>
</dbReference>
<evidence type="ECO:0000256" key="5">
    <source>
        <dbReference type="HAMAP-Rule" id="MF_01219"/>
    </source>
</evidence>
<comment type="function">
    <text evidence="5">Also displays a weak uracil phosphoribosyltransferase activity which is not physiologically significant.</text>
</comment>
<dbReference type="Gene3D" id="3.40.50.2020">
    <property type="match status" value="1"/>
</dbReference>
<keyword evidence="5 7" id="KW-0808">Transferase</keyword>
<dbReference type="Pfam" id="PF00156">
    <property type="entry name" value="Pribosyltran"/>
    <property type="match status" value="1"/>
</dbReference>
<comment type="similarity">
    <text evidence="1 5">Belongs to the purine/pyrimidine phosphoribosyltransferase family. PyrR subfamily.</text>
</comment>
<evidence type="ECO:0000256" key="4">
    <source>
        <dbReference type="ARBA" id="ARBA00023163"/>
    </source>
</evidence>
<feature type="domain" description="Phosphoribosyltransferase" evidence="6">
    <location>
        <begin position="9"/>
        <end position="146"/>
    </location>
</feature>
<dbReference type="GO" id="GO:0003723">
    <property type="term" value="F:RNA binding"/>
    <property type="evidence" value="ECO:0007669"/>
    <property type="project" value="UniProtKB-UniRule"/>
</dbReference>
<comment type="subunit">
    <text evidence="5">Homodimer and homohexamer; in equilibrium.</text>
</comment>
<keyword evidence="2 5" id="KW-0806">Transcription termination</keyword>
<dbReference type="SUPFAM" id="SSF53271">
    <property type="entry name" value="PRTase-like"/>
    <property type="match status" value="1"/>
</dbReference>
<dbReference type="InterPro" id="IPR000836">
    <property type="entry name" value="PRTase_dom"/>
</dbReference>
<dbReference type="FunFam" id="3.40.50.2020:FF:000020">
    <property type="entry name" value="Bifunctional protein PyrR"/>
    <property type="match status" value="1"/>
</dbReference>
<comment type="caution">
    <text evidence="7">The sequence shown here is derived from an EMBL/GenBank/DDBJ whole genome shotgun (WGS) entry which is preliminary data.</text>
</comment>
<organism evidence="7 8">
    <name type="scientific">Candidatus Borkfalkia avicola</name>
    <dbReference type="NCBI Taxonomy" id="2838503"/>
    <lineage>
        <taxon>Bacteria</taxon>
        <taxon>Bacillati</taxon>
        <taxon>Bacillota</taxon>
        <taxon>Clostridia</taxon>
        <taxon>Christensenellales</taxon>
        <taxon>Christensenellaceae</taxon>
        <taxon>Candidatus Borkfalkia</taxon>
    </lineage>
</organism>
<name>A0A9D2D7W4_9FIRM</name>
<evidence type="ECO:0000313" key="7">
    <source>
        <dbReference type="EMBL" id="HIZ10247.1"/>
    </source>
</evidence>
<keyword evidence="5 7" id="KW-0328">Glycosyltransferase</keyword>
<dbReference type="EC" id="2.4.2.9" evidence="5"/>
<dbReference type="HAMAP" id="MF_01219">
    <property type="entry name" value="PyrR"/>
    <property type="match status" value="1"/>
</dbReference>
<keyword evidence="5" id="KW-0694">RNA-binding</keyword>
<keyword evidence="4 5" id="KW-0804">Transcription</keyword>
<evidence type="ECO:0000256" key="2">
    <source>
        <dbReference type="ARBA" id="ARBA00022472"/>
    </source>
</evidence>
<reference evidence="7" key="1">
    <citation type="journal article" date="2021" name="PeerJ">
        <title>Extensive microbial diversity within the chicken gut microbiome revealed by metagenomics and culture.</title>
        <authorList>
            <person name="Gilroy R."/>
            <person name="Ravi A."/>
            <person name="Getino M."/>
            <person name="Pursley I."/>
            <person name="Horton D.L."/>
            <person name="Alikhan N.F."/>
            <person name="Baker D."/>
            <person name="Gharbi K."/>
            <person name="Hall N."/>
            <person name="Watson M."/>
            <person name="Adriaenssens E.M."/>
            <person name="Foster-Nyarko E."/>
            <person name="Jarju S."/>
            <person name="Secka A."/>
            <person name="Antonio M."/>
            <person name="Oren A."/>
            <person name="Chaudhuri R.R."/>
            <person name="La Ragione R."/>
            <person name="Hildebrand F."/>
            <person name="Pallen M.J."/>
        </authorList>
    </citation>
    <scope>NUCLEOTIDE SEQUENCE</scope>
    <source>
        <strain evidence="7">CHK192-19661</strain>
    </source>
</reference>
<comment type="function">
    <text evidence="5">Regulates transcriptional attenuation of the pyrimidine nucleotide (pyr) operon by binding in a uridine-dependent manner to specific sites on pyr mRNA. This disrupts an antiterminator hairpin in the RNA and favors formation of a downstream transcription terminator, leading to a reduced expression of downstream genes.</text>
</comment>
<accession>A0A9D2D7W4</accession>
<evidence type="ECO:0000313" key="8">
    <source>
        <dbReference type="Proteomes" id="UP000824025"/>
    </source>
</evidence>
<dbReference type="EMBL" id="DXCF01000035">
    <property type="protein sequence ID" value="HIZ10247.1"/>
    <property type="molecule type" value="Genomic_DNA"/>
</dbReference>
<dbReference type="PANTHER" id="PTHR11608:SF0">
    <property type="entry name" value="BIFUNCTIONAL PROTEIN PYRR"/>
    <property type="match status" value="1"/>
</dbReference>
<sequence>MKIKGKLMDAEGMKNTFRRLAHQIVESEGGAENLVIIGIRTRGVTVAERIKACLDSIEGTDVPMGVFDIALYRDDLENLGSEVEFFGSEIAFPVDGKTVLLCDDVLYTGRTVRAAVSEVMQLGRPGRIRFLALVDRGHRELPFKADFTGKNVPTSGREGIAVRFSETDGEDAVYIYDKE</sequence>
<dbReference type="NCBIfam" id="NF003549">
    <property type="entry name" value="PRK05205.1-5"/>
    <property type="match status" value="1"/>
</dbReference>
<dbReference type="InterPro" id="IPR029057">
    <property type="entry name" value="PRTase-like"/>
</dbReference>
<dbReference type="GO" id="GO:0006353">
    <property type="term" value="P:DNA-templated transcription termination"/>
    <property type="evidence" value="ECO:0007669"/>
    <property type="project" value="UniProtKB-UniRule"/>
</dbReference>
<evidence type="ECO:0000256" key="3">
    <source>
        <dbReference type="ARBA" id="ARBA00023015"/>
    </source>
</evidence>
<evidence type="ECO:0000256" key="1">
    <source>
        <dbReference type="ARBA" id="ARBA00005565"/>
    </source>
</evidence>
<feature type="short sequence motif" description="PRPP-binding" evidence="5">
    <location>
        <begin position="99"/>
        <end position="111"/>
    </location>
</feature>
<dbReference type="InterPro" id="IPR050137">
    <property type="entry name" value="PyrR_bifunctional"/>
</dbReference>
<comment type="catalytic activity">
    <reaction evidence="5">
        <text>UMP + diphosphate = 5-phospho-alpha-D-ribose 1-diphosphate + uracil</text>
        <dbReference type="Rhea" id="RHEA:13017"/>
        <dbReference type="ChEBI" id="CHEBI:17568"/>
        <dbReference type="ChEBI" id="CHEBI:33019"/>
        <dbReference type="ChEBI" id="CHEBI:57865"/>
        <dbReference type="ChEBI" id="CHEBI:58017"/>
        <dbReference type="EC" id="2.4.2.9"/>
    </reaction>
</comment>